<dbReference type="SUPFAM" id="SSF53067">
    <property type="entry name" value="Actin-like ATPase domain"/>
    <property type="match status" value="1"/>
</dbReference>
<dbReference type="InterPro" id="IPR043129">
    <property type="entry name" value="ATPase_NBD"/>
</dbReference>
<dbReference type="HOGENOM" id="CLU_1768555_0_0_1"/>
<protein>
    <submittedName>
        <fullName evidence="2">Uncharacterized protein</fullName>
    </submittedName>
</protein>
<gene>
    <name evidence="2" type="ORF">DI09_212p10</name>
</gene>
<dbReference type="GeneID" id="25259035"/>
<accession>A0A098VSL3</accession>
<dbReference type="OrthoDB" id="7340501at2759"/>
<dbReference type="Proteomes" id="UP000029725">
    <property type="component" value="Unassembled WGS sequence"/>
</dbReference>
<name>A0A098VSL3_9MICR</name>
<evidence type="ECO:0000313" key="2">
    <source>
        <dbReference type="EMBL" id="KGG52078.1"/>
    </source>
</evidence>
<dbReference type="EMBL" id="JMKJ01000125">
    <property type="protein sequence ID" value="KGG52078.1"/>
    <property type="molecule type" value="Genomic_DNA"/>
</dbReference>
<dbReference type="VEuPathDB" id="MicrosporidiaDB:DI09_212p10"/>
<proteinExistence type="predicted"/>
<keyword evidence="3" id="KW-1185">Reference proteome</keyword>
<dbReference type="Gene3D" id="3.30.420.40">
    <property type="match status" value="1"/>
</dbReference>
<comment type="caution">
    <text evidence="2">The sequence shown here is derived from an EMBL/GenBank/DDBJ whole genome shotgun (WGS) entry which is preliminary data.</text>
</comment>
<reference evidence="2 3" key="1">
    <citation type="submission" date="2014-04" db="EMBL/GenBank/DDBJ databases">
        <title>A new species of microsporidia sheds light on the evolution of extreme parasitism.</title>
        <authorList>
            <person name="Haag K.L."/>
            <person name="James T.Y."/>
            <person name="Larsson R."/>
            <person name="Schaer T.M."/>
            <person name="Refardt D."/>
            <person name="Pombert J.-F."/>
            <person name="Ebert D."/>
        </authorList>
    </citation>
    <scope>NUCLEOTIDE SEQUENCE [LARGE SCALE GENOMIC DNA]</scope>
    <source>
        <strain evidence="2 3">UGP3</strain>
        <tissue evidence="2">Spores</tissue>
    </source>
</reference>
<dbReference type="InterPro" id="IPR004000">
    <property type="entry name" value="Actin"/>
</dbReference>
<sequence length="147" mass="15823">MLVTSADAICRPPSDGESQTIPKYADISSDTSIVIDNGSFHLRAGYSSQDSPCVDVGNYITKYNVKTDSKILYGLGASSASSSFVGHNMSRVGTRSAFENDVTLNFDVMETTLDGLFCTLGIAEYPIKHPIVLTEVPCNPSRKCICL</sequence>
<feature type="region of interest" description="Disordered" evidence="1">
    <location>
        <begin position="1"/>
        <end position="22"/>
    </location>
</feature>
<dbReference type="RefSeq" id="XP_013238514.1">
    <property type="nucleotide sequence ID" value="XM_013383060.1"/>
</dbReference>
<evidence type="ECO:0000256" key="1">
    <source>
        <dbReference type="SAM" id="MobiDB-lite"/>
    </source>
</evidence>
<dbReference type="Pfam" id="PF00022">
    <property type="entry name" value="Actin"/>
    <property type="match status" value="1"/>
</dbReference>
<dbReference type="AlphaFoldDB" id="A0A098VSL3"/>
<organism evidence="2 3">
    <name type="scientific">Mitosporidium daphniae</name>
    <dbReference type="NCBI Taxonomy" id="1485682"/>
    <lineage>
        <taxon>Eukaryota</taxon>
        <taxon>Fungi</taxon>
        <taxon>Fungi incertae sedis</taxon>
        <taxon>Microsporidia</taxon>
        <taxon>Mitosporidium</taxon>
    </lineage>
</organism>
<evidence type="ECO:0000313" key="3">
    <source>
        <dbReference type="Proteomes" id="UP000029725"/>
    </source>
</evidence>